<dbReference type="EMBL" id="SDEE01000004">
    <property type="protein sequence ID" value="RXW25492.1"/>
    <property type="molecule type" value="Genomic_DNA"/>
</dbReference>
<dbReference type="OrthoDB" id="267323at2759"/>
<dbReference type="FunFam" id="3.40.50.300:FF:000644">
    <property type="entry name" value="GpmB, Fructose-2,6-bisphosphatase"/>
    <property type="match status" value="1"/>
</dbReference>
<reference evidence="9 10" key="1">
    <citation type="submission" date="2019-01" db="EMBL/GenBank/DDBJ databases">
        <title>Draft genome sequence of Psathyrella aberdarensis IHI B618.</title>
        <authorList>
            <person name="Buettner E."/>
            <person name="Kellner H."/>
        </authorList>
    </citation>
    <scope>NUCLEOTIDE SEQUENCE [LARGE SCALE GENOMIC DNA]</scope>
    <source>
        <strain evidence="9 10">IHI B618</strain>
    </source>
</reference>
<dbReference type="PANTHER" id="PTHR10606:SF44">
    <property type="entry name" value="6-PHOSPHOFRUCTO 2-KINASE_FRUCTOSE 2,6-BISPHOSPHATASE LONG FORM"/>
    <property type="match status" value="1"/>
</dbReference>
<comment type="caution">
    <text evidence="9">The sequence shown here is derived from an EMBL/GenBank/DDBJ whole genome shotgun (WGS) entry which is preliminary data.</text>
</comment>
<dbReference type="Gene3D" id="3.40.50.300">
    <property type="entry name" value="P-loop containing nucleotide triphosphate hydrolases"/>
    <property type="match status" value="1"/>
</dbReference>
<dbReference type="InterPro" id="IPR003094">
    <property type="entry name" value="6Pfruct_kin"/>
</dbReference>
<gene>
    <name evidence="9" type="ORF">EST38_g290</name>
</gene>
<name>A0A4Q2E0T6_9AGAR</name>
<evidence type="ECO:0000256" key="2">
    <source>
        <dbReference type="ARBA" id="ARBA00013067"/>
    </source>
</evidence>
<evidence type="ECO:0000256" key="4">
    <source>
        <dbReference type="ARBA" id="ARBA00022801"/>
    </source>
</evidence>
<accession>A0A4Q2E0T6</accession>
<evidence type="ECO:0000256" key="5">
    <source>
        <dbReference type="ARBA" id="ARBA00022840"/>
    </source>
</evidence>
<dbReference type="PRINTS" id="PR00991">
    <property type="entry name" value="6PFRUCTKNASE"/>
</dbReference>
<feature type="binding site" evidence="6">
    <location>
        <position position="401"/>
    </location>
    <ligand>
        <name>substrate</name>
    </ligand>
</feature>
<feature type="region of interest" description="Disordered" evidence="7">
    <location>
        <begin position="1"/>
        <end position="27"/>
    </location>
</feature>
<feature type="domain" description="6-phosphofructo-2-kinase" evidence="8">
    <location>
        <begin position="137"/>
        <end position="327"/>
    </location>
</feature>
<dbReference type="GO" id="GO:0005829">
    <property type="term" value="C:cytosol"/>
    <property type="evidence" value="ECO:0007669"/>
    <property type="project" value="TreeGrafter"/>
</dbReference>
<evidence type="ECO:0000313" key="10">
    <source>
        <dbReference type="Proteomes" id="UP000290288"/>
    </source>
</evidence>
<dbReference type="PROSITE" id="PS00175">
    <property type="entry name" value="PG_MUTASE"/>
    <property type="match status" value="1"/>
</dbReference>
<dbReference type="InterPro" id="IPR013078">
    <property type="entry name" value="His_Pase_superF_clade-1"/>
</dbReference>
<comment type="similarity">
    <text evidence="1">In the C-terminal section; belongs to the phosphoglycerate mutase family.</text>
</comment>
<organism evidence="9 10">
    <name type="scientific">Candolleomyces aberdarensis</name>
    <dbReference type="NCBI Taxonomy" id="2316362"/>
    <lineage>
        <taxon>Eukaryota</taxon>
        <taxon>Fungi</taxon>
        <taxon>Dikarya</taxon>
        <taxon>Basidiomycota</taxon>
        <taxon>Agaricomycotina</taxon>
        <taxon>Agaricomycetes</taxon>
        <taxon>Agaricomycetidae</taxon>
        <taxon>Agaricales</taxon>
        <taxon>Agaricineae</taxon>
        <taxon>Psathyrellaceae</taxon>
        <taxon>Candolleomyces</taxon>
    </lineage>
</organism>
<dbReference type="Proteomes" id="UP000290288">
    <property type="component" value="Unassembled WGS sequence"/>
</dbReference>
<feature type="compositionally biased region" description="Polar residues" evidence="7">
    <location>
        <begin position="1"/>
        <end position="21"/>
    </location>
</feature>
<dbReference type="SUPFAM" id="SSF53254">
    <property type="entry name" value="Phosphoglycerate mutase-like"/>
    <property type="match status" value="1"/>
</dbReference>
<dbReference type="InterPro" id="IPR013079">
    <property type="entry name" value="6Phosfructo_kin"/>
</dbReference>
<dbReference type="Pfam" id="PF00300">
    <property type="entry name" value="His_Phos_1"/>
    <property type="match status" value="1"/>
</dbReference>
<dbReference type="InterPro" id="IPR027417">
    <property type="entry name" value="P-loop_NTPase"/>
</dbReference>
<sequence length="564" mass="62354">MTGSQAESTPATVASPPNTTLDAAADNDHPLALHSETSRAISDKLQRVTGVLQDMADVVNAETAAALEGIPVPGEGVGGREDIANAPMSPGIPPAAFGAGGPMLKQFDESTVVSRRGSAAGTPPMSVKGIGNKVAKPDYSESKIVVAMVGLPARGKSYLSNKLMIYLKWLEYNVQVFNVGQLRRTRAKQKAQQSGVKEEHNASWFSHANQQANNSRDQLAHDSLEMLIQWLKDGGNVGIHDATNSTRARRGSIEARVAKEPDFHLIFLESFCDDPAVIAANVALKVSSGDPDYKDMPPEVAKRDFLRRISEYEKVYETITEPHLSYVRISRIAFYLMNLHLKPRSIFMSRHGESQFNVAGKIGGDSLLSPRGMQYAAALPALITDNIGDAQLTVWTSTLRRTIQTAEQLPYPKLTWKSLDELDAGVCDGMTYEEIEQAYPDDFANRDDDKFNYRYRGGESYRDVVVRLEPVIMELERQENILIVGHQAILRGLYAYFHNLPQEELPYLKIPLHTVIKLTPKAYGCDEERYTLPIQAVDTHRPKPKSTSPVVIPSTARQYYVPSS</sequence>
<dbReference type="InterPro" id="IPR029033">
    <property type="entry name" value="His_PPase_superfam"/>
</dbReference>
<dbReference type="InterPro" id="IPR001345">
    <property type="entry name" value="PG/BPGM_mutase_AS"/>
</dbReference>
<dbReference type="CDD" id="cd07067">
    <property type="entry name" value="HP_PGM_like"/>
    <property type="match status" value="1"/>
</dbReference>
<dbReference type="Gene3D" id="3.40.50.1240">
    <property type="entry name" value="Phosphoglycerate mutase-like"/>
    <property type="match status" value="1"/>
</dbReference>
<evidence type="ECO:0000256" key="6">
    <source>
        <dbReference type="PIRSR" id="PIRSR613078-2"/>
    </source>
</evidence>
<proteinExistence type="inferred from homology"/>
<keyword evidence="3" id="KW-0547">Nucleotide-binding</keyword>
<dbReference type="STRING" id="2316362.A0A4Q2E0T6"/>
<keyword evidence="10" id="KW-1185">Reference proteome</keyword>
<dbReference type="GO" id="GO:0005524">
    <property type="term" value="F:ATP binding"/>
    <property type="evidence" value="ECO:0007669"/>
    <property type="project" value="UniProtKB-KW"/>
</dbReference>
<evidence type="ECO:0000256" key="3">
    <source>
        <dbReference type="ARBA" id="ARBA00022741"/>
    </source>
</evidence>
<dbReference type="PANTHER" id="PTHR10606">
    <property type="entry name" value="6-PHOSPHOFRUCTO-2-KINASE/FRUCTOSE-2,6-BISPHOSPHATASE"/>
    <property type="match status" value="1"/>
</dbReference>
<dbReference type="EC" id="3.1.3.46" evidence="2"/>
<evidence type="ECO:0000256" key="1">
    <source>
        <dbReference type="ARBA" id="ARBA00008408"/>
    </source>
</evidence>
<dbReference type="Pfam" id="PF01591">
    <property type="entry name" value="6PF2K"/>
    <property type="match status" value="1"/>
</dbReference>
<dbReference type="FunFam" id="3.40.50.1240:FF:000005">
    <property type="entry name" value="GpmB, Fructose-2,6-bisphosphatase"/>
    <property type="match status" value="1"/>
</dbReference>
<dbReference type="GO" id="GO:0006000">
    <property type="term" value="P:fructose metabolic process"/>
    <property type="evidence" value="ECO:0007669"/>
    <property type="project" value="InterPro"/>
</dbReference>
<protein>
    <recommendedName>
        <fullName evidence="2">fructose-2,6-bisphosphate 2-phosphatase</fullName>
        <ecNumber evidence="2">3.1.3.46</ecNumber>
    </recommendedName>
</protein>
<dbReference type="GO" id="GO:0003873">
    <property type="term" value="F:6-phosphofructo-2-kinase activity"/>
    <property type="evidence" value="ECO:0007669"/>
    <property type="project" value="InterPro"/>
</dbReference>
<dbReference type="AlphaFoldDB" id="A0A4Q2E0T6"/>
<dbReference type="SUPFAM" id="SSF52540">
    <property type="entry name" value="P-loop containing nucleoside triphosphate hydrolases"/>
    <property type="match status" value="1"/>
</dbReference>
<keyword evidence="5" id="KW-0067">ATP-binding</keyword>
<evidence type="ECO:0000259" key="8">
    <source>
        <dbReference type="Pfam" id="PF01591"/>
    </source>
</evidence>
<dbReference type="GO" id="GO:0006003">
    <property type="term" value="P:fructose 2,6-bisphosphate metabolic process"/>
    <property type="evidence" value="ECO:0007669"/>
    <property type="project" value="InterPro"/>
</dbReference>
<dbReference type="SMART" id="SM00855">
    <property type="entry name" value="PGAM"/>
    <property type="match status" value="1"/>
</dbReference>
<evidence type="ECO:0000256" key="7">
    <source>
        <dbReference type="SAM" id="MobiDB-lite"/>
    </source>
</evidence>
<feature type="binding site" evidence="6">
    <location>
        <begin position="350"/>
        <end position="357"/>
    </location>
    <ligand>
        <name>substrate</name>
    </ligand>
</feature>
<dbReference type="GO" id="GO:0004331">
    <property type="term" value="F:fructose-2,6-bisphosphate 2-phosphatase activity"/>
    <property type="evidence" value="ECO:0007669"/>
    <property type="project" value="UniProtKB-EC"/>
</dbReference>
<keyword evidence="4" id="KW-0378">Hydrolase</keyword>
<evidence type="ECO:0000313" key="9">
    <source>
        <dbReference type="EMBL" id="RXW25492.1"/>
    </source>
</evidence>